<sequence>MEKLIFDGDIPEFRTGPEKFGICMATYQRKSGKTPSYLKRSLDAILSQTATNWHLYLVGDKYENNDEFLECISSFPKDKITYKNLTYAHERENIAAGHNLWMVGGCNAMNTSHQMALEDGCSYIVHHDDDDFFSSKKIQILNYTLSLHPEPICIFHYSKHMGSALPRIECNEIKSTLENTYYLPMPCNLNHSSITIHRSIALDFKYDGFRPGKIHYECGDIQLINYIRNTVFTDPKKYVVFIPLLLCVHDVQGQG</sequence>
<protein>
    <recommendedName>
        <fullName evidence="1">Glycosyltransferase 2-like domain-containing protein</fullName>
    </recommendedName>
</protein>
<evidence type="ECO:0000313" key="2">
    <source>
        <dbReference type="EMBL" id="QHU05360.1"/>
    </source>
</evidence>
<dbReference type="Gene3D" id="3.90.550.10">
    <property type="entry name" value="Spore Coat Polysaccharide Biosynthesis Protein SpsA, Chain A"/>
    <property type="match status" value="1"/>
</dbReference>
<dbReference type="InterPro" id="IPR029044">
    <property type="entry name" value="Nucleotide-diphossugar_trans"/>
</dbReference>
<name>A0A6C0JKR8_9ZZZZ</name>
<reference evidence="2" key="1">
    <citation type="journal article" date="2020" name="Nature">
        <title>Giant virus diversity and host interactions through global metagenomics.</title>
        <authorList>
            <person name="Schulz F."/>
            <person name="Roux S."/>
            <person name="Paez-Espino D."/>
            <person name="Jungbluth S."/>
            <person name="Walsh D.A."/>
            <person name="Denef V.J."/>
            <person name="McMahon K.D."/>
            <person name="Konstantinidis K.T."/>
            <person name="Eloe-Fadrosh E.A."/>
            <person name="Kyrpides N.C."/>
            <person name="Woyke T."/>
        </authorList>
    </citation>
    <scope>NUCLEOTIDE SEQUENCE</scope>
    <source>
        <strain evidence="2">GVMAG-M-3300027734-16</strain>
    </source>
</reference>
<organism evidence="2">
    <name type="scientific">viral metagenome</name>
    <dbReference type="NCBI Taxonomy" id="1070528"/>
    <lineage>
        <taxon>unclassified sequences</taxon>
        <taxon>metagenomes</taxon>
        <taxon>organismal metagenomes</taxon>
    </lineage>
</organism>
<dbReference type="EMBL" id="MN740412">
    <property type="protein sequence ID" value="QHU05360.1"/>
    <property type="molecule type" value="Genomic_DNA"/>
</dbReference>
<dbReference type="InterPro" id="IPR001173">
    <property type="entry name" value="Glyco_trans_2-like"/>
</dbReference>
<dbReference type="SUPFAM" id="SSF53448">
    <property type="entry name" value="Nucleotide-diphospho-sugar transferases"/>
    <property type="match status" value="1"/>
</dbReference>
<feature type="domain" description="Glycosyltransferase 2-like" evidence="1">
    <location>
        <begin position="22"/>
        <end position="150"/>
    </location>
</feature>
<proteinExistence type="predicted"/>
<accession>A0A6C0JKR8</accession>
<dbReference type="Pfam" id="PF00535">
    <property type="entry name" value="Glycos_transf_2"/>
    <property type="match status" value="1"/>
</dbReference>
<evidence type="ECO:0000259" key="1">
    <source>
        <dbReference type="Pfam" id="PF00535"/>
    </source>
</evidence>
<dbReference type="AlphaFoldDB" id="A0A6C0JKR8"/>